<keyword evidence="1" id="KW-0812">Transmembrane</keyword>
<sequence length="178" mass="19660">MHFDPGSPYRDQPWNLRARNETPTERLDRNWTSLLQEVRVLQMSVQLLSGYLLVLPFQPRFATLSTPCRVLYYLTMTASLAAVIVFLTPIALHRMLFRTHNLSVVVTATHRLVLLGTCAVGLALTGAAALVVAVGSTSMLIGAMAAIAGGACAGFFWWWLPRHLFRRYGHGPGAPAER</sequence>
<dbReference type="InterPro" id="IPR046291">
    <property type="entry name" value="DUF6328"/>
</dbReference>
<evidence type="ECO:0000313" key="3">
    <source>
        <dbReference type="Proteomes" id="UP000319375"/>
    </source>
</evidence>
<feature type="transmembrane region" description="Helical" evidence="1">
    <location>
        <begin position="70"/>
        <end position="92"/>
    </location>
</feature>
<name>A0A5C5RZU1_9ACTN</name>
<feature type="transmembrane region" description="Helical" evidence="1">
    <location>
        <begin position="140"/>
        <end position="160"/>
    </location>
</feature>
<protein>
    <recommendedName>
        <fullName evidence="4">Sodium:proton antiporter</fullName>
    </recommendedName>
</protein>
<dbReference type="OrthoDB" id="3625784at2"/>
<evidence type="ECO:0008006" key="4">
    <source>
        <dbReference type="Google" id="ProtNLM"/>
    </source>
</evidence>
<reference evidence="2 3" key="1">
    <citation type="submission" date="2019-06" db="EMBL/GenBank/DDBJ databases">
        <title>Tsukamurella conjunctivitidis sp. nov., Tsukamurella assacharolytica sp. nov. and Tsukamurella sputae sp. nov. isolated from patients with conjunctivitis, bacteraemia (lymphoma) and respiratory infection (sputum) in Hong Kong.</title>
        <authorList>
            <person name="Teng J.L.L."/>
            <person name="Lee H.H."/>
            <person name="Fong J.Y.H."/>
            <person name="Fok K.M.N."/>
            <person name="Lau S.K.P."/>
            <person name="Woo P.C.Y."/>
        </authorList>
    </citation>
    <scope>NUCLEOTIDE SEQUENCE [LARGE SCALE GENOMIC DNA]</scope>
    <source>
        <strain evidence="2 3">HKU72</strain>
    </source>
</reference>
<dbReference type="AlphaFoldDB" id="A0A5C5RZU1"/>
<comment type="caution">
    <text evidence="2">The sequence shown here is derived from an EMBL/GenBank/DDBJ whole genome shotgun (WGS) entry which is preliminary data.</text>
</comment>
<dbReference type="Pfam" id="PF19853">
    <property type="entry name" value="DUF6328"/>
    <property type="match status" value="1"/>
</dbReference>
<evidence type="ECO:0000313" key="2">
    <source>
        <dbReference type="EMBL" id="TWS28667.1"/>
    </source>
</evidence>
<dbReference type="Proteomes" id="UP000319375">
    <property type="component" value="Unassembled WGS sequence"/>
</dbReference>
<keyword evidence="3" id="KW-1185">Reference proteome</keyword>
<gene>
    <name evidence="2" type="ORF">FK530_13120</name>
</gene>
<organism evidence="2 3">
    <name type="scientific">Tsukamurella conjunctivitidis</name>
    <dbReference type="NCBI Taxonomy" id="2592068"/>
    <lineage>
        <taxon>Bacteria</taxon>
        <taxon>Bacillati</taxon>
        <taxon>Actinomycetota</taxon>
        <taxon>Actinomycetes</taxon>
        <taxon>Mycobacteriales</taxon>
        <taxon>Tsukamurellaceae</taxon>
        <taxon>Tsukamurella</taxon>
    </lineage>
</organism>
<dbReference type="EMBL" id="VIGX01000006">
    <property type="protein sequence ID" value="TWS28667.1"/>
    <property type="molecule type" value="Genomic_DNA"/>
</dbReference>
<feature type="transmembrane region" description="Helical" evidence="1">
    <location>
        <begin position="112"/>
        <end position="134"/>
    </location>
</feature>
<evidence type="ECO:0000256" key="1">
    <source>
        <dbReference type="SAM" id="Phobius"/>
    </source>
</evidence>
<keyword evidence="1" id="KW-1133">Transmembrane helix</keyword>
<proteinExistence type="predicted"/>
<accession>A0A5C5RZU1</accession>
<keyword evidence="1" id="KW-0472">Membrane</keyword>